<feature type="region of interest" description="Disordered" evidence="1">
    <location>
        <begin position="1"/>
        <end position="53"/>
    </location>
</feature>
<dbReference type="InterPro" id="IPR029044">
    <property type="entry name" value="Nucleotide-diphossugar_trans"/>
</dbReference>
<dbReference type="Pfam" id="PF13641">
    <property type="entry name" value="Glyco_tranf_2_3"/>
    <property type="match status" value="1"/>
</dbReference>
<feature type="transmembrane region" description="Helical" evidence="2">
    <location>
        <begin position="587"/>
        <end position="607"/>
    </location>
</feature>
<feature type="transmembrane region" description="Helical" evidence="2">
    <location>
        <begin position="781"/>
        <end position="801"/>
    </location>
</feature>
<feature type="transmembrane region" description="Helical" evidence="2">
    <location>
        <begin position="746"/>
        <end position="769"/>
    </location>
</feature>
<keyword evidence="2" id="KW-0472">Membrane</keyword>
<dbReference type="InterPro" id="IPR050834">
    <property type="entry name" value="Glycosyltransf_2"/>
</dbReference>
<dbReference type="EMBL" id="JAGIOB010000001">
    <property type="protein sequence ID" value="MBP2416332.1"/>
    <property type="molecule type" value="Genomic_DNA"/>
</dbReference>
<gene>
    <name evidence="3" type="ORF">JOF54_001254</name>
</gene>
<feature type="transmembrane region" description="Helical" evidence="2">
    <location>
        <begin position="455"/>
        <end position="474"/>
    </location>
</feature>
<keyword evidence="2" id="KW-0812">Transmembrane</keyword>
<evidence type="ECO:0000313" key="4">
    <source>
        <dbReference type="Proteomes" id="UP000758168"/>
    </source>
</evidence>
<keyword evidence="2" id="KW-1133">Transmembrane helix</keyword>
<feature type="transmembrane region" description="Helical" evidence="2">
    <location>
        <begin position="627"/>
        <end position="652"/>
    </location>
</feature>
<feature type="transmembrane region" description="Helical" evidence="2">
    <location>
        <begin position="534"/>
        <end position="552"/>
    </location>
</feature>
<proteinExistence type="predicted"/>
<accession>A0ABS4Z5M0</accession>
<protein>
    <submittedName>
        <fullName evidence="3">GT2 family glycosyltransferase</fullName>
    </submittedName>
</protein>
<keyword evidence="4" id="KW-1185">Reference proteome</keyword>
<dbReference type="Proteomes" id="UP000758168">
    <property type="component" value="Unassembled WGS sequence"/>
</dbReference>
<sequence>MDSSTGGGPRTDRRRSGEDDAFAALRSGPFGGSADDSDPWSWAAQEPVPPAERDVSSAHVTAVLVAFDAARWLSATLDGLEALTRRPERLIAVDNGSDDTTATLLERARDRGLLHAVYRGELGRGFGDAVRSALEQDRTATLEDSGTRLLRPASGHESRWLWLLHDDAVPAPDALQQLLAHAVGERLDITGPKLLLPRRRQAGQQISEVGVSISGTGRRELGVDVGEIDQGQRDEPAERLGVSTCGMLLRTAVWNDLDGLDPALPVFRDGVELGWRAHLNGYRVVTTPQAEMTHRQVGRAGLRPRGVTGRRPGRLDRLLGMLVVAGHAPARALPLVWLRLVWSCLVHAVGYLVGKVPGRALDEVLALGSFVAHPGRLRALRRRTATIEPAPGTAEVVQALRPPWWSSLRVAAEAVNGALSDRYRSVAGEVEGTSLDELTGDDFSTVAEDRTRNPWLSPVVLTLLLLVVASLVAARGVLGTGSLAGPALLPAQDTLGALWASVWDAVPGAPGQSSPPWLALAAVASTVLAGRPEWFTTLMVCAVVPLALLVAYPVVRRVVADRRLRLWVALTYALLPALLGGTNQGRLSLGVVALTLPLLAAAVRALVLRRVRTPEAWRGAWGSGVALLVLVCFEPSLMAFALVAGAAGAVALRRSPRKIGRIGIALGLPLVVLLPWWPSLILEPGRLLVGPDAALQGAPPAAEVWQLALGRDVGPGLPPLWLGAVVFGVVWALALGGLVRRADRKLVLVCWSAALLALALAVVLSRLVVAVPPLGTEVRPWVGPQLLIAFGALALGGAVGVDGLTRDVGRRSFSLLQPAAVLGGVAIAVVTLGGAAWWVGAGVAGPVDRVGLDALPPYVRNAMVGDTRTRVLAVDLAGDDARFSVLADRQLRLGDADRGGAFGGSAAAQQEAQDLVVRLVAGTADSDIAPQLGALGVGYVWVQGATEEERARIDNTPGLGAASGDDGATVWRLEPAVSRSVLVDGATRTPVAGGSAVVPPGGEGRQLLLGEAVDRRWEATLDGQPLARVDAGWQQGFAVPAAGGQLVWSLPSVSHWFLPAQGLLVAVACVLAAPAVRRPEVRDPTKSARRAATLAEVG</sequence>
<organism evidence="3 4">
    <name type="scientific">Microlunatus capsulatus</name>
    <dbReference type="NCBI Taxonomy" id="99117"/>
    <lineage>
        <taxon>Bacteria</taxon>
        <taxon>Bacillati</taxon>
        <taxon>Actinomycetota</taxon>
        <taxon>Actinomycetes</taxon>
        <taxon>Propionibacteriales</taxon>
        <taxon>Propionibacteriaceae</taxon>
        <taxon>Microlunatus</taxon>
    </lineage>
</organism>
<dbReference type="Gene3D" id="3.90.550.10">
    <property type="entry name" value="Spore Coat Polysaccharide Biosynthesis Protein SpsA, Chain A"/>
    <property type="match status" value="1"/>
</dbReference>
<feature type="transmembrane region" description="Helical" evidence="2">
    <location>
        <begin position="813"/>
        <end position="839"/>
    </location>
</feature>
<dbReference type="PANTHER" id="PTHR43685:SF3">
    <property type="entry name" value="SLR2126 PROTEIN"/>
    <property type="match status" value="1"/>
</dbReference>
<evidence type="ECO:0000256" key="1">
    <source>
        <dbReference type="SAM" id="MobiDB-lite"/>
    </source>
</evidence>
<evidence type="ECO:0000313" key="3">
    <source>
        <dbReference type="EMBL" id="MBP2416332.1"/>
    </source>
</evidence>
<evidence type="ECO:0000256" key="2">
    <source>
        <dbReference type="SAM" id="Phobius"/>
    </source>
</evidence>
<feature type="transmembrane region" description="Helical" evidence="2">
    <location>
        <begin position="659"/>
        <end position="677"/>
    </location>
</feature>
<dbReference type="SUPFAM" id="SSF53448">
    <property type="entry name" value="Nucleotide-diphospho-sugar transferases"/>
    <property type="match status" value="1"/>
</dbReference>
<reference evidence="3 4" key="1">
    <citation type="submission" date="2021-03" db="EMBL/GenBank/DDBJ databases">
        <title>Sequencing the genomes of 1000 actinobacteria strains.</title>
        <authorList>
            <person name="Klenk H.-P."/>
        </authorList>
    </citation>
    <scope>NUCLEOTIDE SEQUENCE [LARGE SCALE GENOMIC DNA]</scope>
    <source>
        <strain evidence="3 4">DSM 12936</strain>
    </source>
</reference>
<dbReference type="PANTHER" id="PTHR43685">
    <property type="entry name" value="GLYCOSYLTRANSFERASE"/>
    <property type="match status" value="1"/>
</dbReference>
<comment type="caution">
    <text evidence="3">The sequence shown here is derived from an EMBL/GenBank/DDBJ whole genome shotgun (WGS) entry which is preliminary data.</text>
</comment>
<feature type="transmembrane region" description="Helical" evidence="2">
    <location>
        <begin position="720"/>
        <end position="739"/>
    </location>
</feature>
<dbReference type="RefSeq" id="WP_210053970.1">
    <property type="nucleotide sequence ID" value="NZ_BAAAMH010000012.1"/>
</dbReference>
<name>A0ABS4Z5M0_9ACTN</name>